<sequence length="316" mass="33278">MVERMIIDCDPGHDDALAIILAAGSPNIDLIAITTVAGNQTAEKVTRNALAVCAVAGILTVPVAQGASVPLVRAQRVAPDIHGESGLDGPVLPEAQIELDPRHAVTLIIDEIMSNEPGTITLVPTGPLTNIAMAMKLEPRIVDRVKRVILMGGSYTRGNTTPAAEFNIIADPEAAHAVFAGDWPVTMVGLDLTHQATADADVVARIAAIDSPLSAFVVEILAFFGSTYREVQGFDAPPVHDLCCVAKLVDPAVFETEDAFVGVELTGTWTTGMTVIDFTNLLGEKANTQVATTLDKDLLWNMTIDAISALSKGTHA</sequence>
<dbReference type="InterPro" id="IPR036452">
    <property type="entry name" value="Ribo_hydro-like"/>
</dbReference>
<protein>
    <submittedName>
        <fullName evidence="4">Ribonucleoside hydrolase</fullName>
    </submittedName>
</protein>
<dbReference type="GO" id="GO:0006152">
    <property type="term" value="P:purine nucleoside catabolic process"/>
    <property type="evidence" value="ECO:0007669"/>
    <property type="project" value="TreeGrafter"/>
</dbReference>
<dbReference type="GO" id="GO:0008477">
    <property type="term" value="F:purine nucleosidase activity"/>
    <property type="evidence" value="ECO:0007669"/>
    <property type="project" value="TreeGrafter"/>
</dbReference>
<reference evidence="5" key="2">
    <citation type="submission" date="2016-01" db="EMBL/GenBank/DDBJ databases">
        <title>First complete genome sequence of a species in the genus Microterricola, an extremophilic cold active enzyme producing strain ERGS5:02 isolated from Sikkim Himalaya.</title>
        <authorList>
            <person name="Kumar R."/>
            <person name="Singh D."/>
            <person name="Swarnkar M.K."/>
        </authorList>
    </citation>
    <scope>NUCLEOTIDE SEQUENCE [LARGE SCALE GENOMIC DNA]</scope>
    <source>
        <strain evidence="5">ERGS5:02</strain>
    </source>
</reference>
<reference evidence="4 5" key="1">
    <citation type="journal article" date="2016" name="J. Biotechnol.">
        <title>First complete genome sequence of a species in the genus Microterricola, an extremophilic cold active enzyme producing bacterial strain ERGS5:02 isolated from Sikkim Himalaya.</title>
        <authorList>
            <person name="Himanshu"/>
            <person name="Swarnkar M.K."/>
            <person name="Singh D."/>
            <person name="Kumar R."/>
        </authorList>
    </citation>
    <scope>NUCLEOTIDE SEQUENCE [LARGE SCALE GENOMIC DNA]</scope>
    <source>
        <strain evidence="4 5">ERGS5:02</strain>
    </source>
</reference>
<evidence type="ECO:0000256" key="1">
    <source>
        <dbReference type="ARBA" id="ARBA00022801"/>
    </source>
</evidence>
<dbReference type="Proteomes" id="UP000058305">
    <property type="component" value="Chromosome"/>
</dbReference>
<dbReference type="RefSeq" id="WP_067230965.1">
    <property type="nucleotide sequence ID" value="NZ_CP014145.1"/>
</dbReference>
<dbReference type="Gene3D" id="3.90.245.10">
    <property type="entry name" value="Ribonucleoside hydrolase-like"/>
    <property type="match status" value="1"/>
</dbReference>
<dbReference type="GO" id="GO:0005829">
    <property type="term" value="C:cytosol"/>
    <property type="evidence" value="ECO:0007669"/>
    <property type="project" value="TreeGrafter"/>
</dbReference>
<dbReference type="SUPFAM" id="SSF53590">
    <property type="entry name" value="Nucleoside hydrolase"/>
    <property type="match status" value="1"/>
</dbReference>
<evidence type="ECO:0000313" key="4">
    <source>
        <dbReference type="EMBL" id="AMB59981.1"/>
    </source>
</evidence>
<organism evidence="4 5">
    <name type="scientific">Microterricola viridarii</name>
    <dbReference type="NCBI Taxonomy" id="412690"/>
    <lineage>
        <taxon>Bacteria</taxon>
        <taxon>Bacillati</taxon>
        <taxon>Actinomycetota</taxon>
        <taxon>Actinomycetes</taxon>
        <taxon>Micrococcales</taxon>
        <taxon>Microbacteriaceae</taxon>
        <taxon>Microterricola</taxon>
    </lineage>
</organism>
<dbReference type="PANTHER" id="PTHR12304">
    <property type="entry name" value="INOSINE-URIDINE PREFERRING NUCLEOSIDE HYDROLASE"/>
    <property type="match status" value="1"/>
</dbReference>
<keyword evidence="2" id="KW-0326">Glycosidase</keyword>
<dbReference type="AlphaFoldDB" id="A0A0Y0Q925"/>
<feature type="domain" description="Inosine/uridine-preferring nucleoside hydrolase" evidence="3">
    <location>
        <begin position="5"/>
        <end position="301"/>
    </location>
</feature>
<dbReference type="CDD" id="cd02651">
    <property type="entry name" value="nuc_hydro_IU_UC_XIUA"/>
    <property type="match status" value="1"/>
</dbReference>
<gene>
    <name evidence="4" type="primary">rihB</name>
    <name evidence="4" type="ORF">AWU67_15210</name>
</gene>
<proteinExistence type="predicted"/>
<dbReference type="KEGG" id="mvd:AWU67_15210"/>
<dbReference type="InterPro" id="IPR023186">
    <property type="entry name" value="IUNH"/>
</dbReference>
<dbReference type="OrthoDB" id="9797882at2"/>
<name>A0A0Y0Q925_9MICO</name>
<evidence type="ECO:0000313" key="5">
    <source>
        <dbReference type="Proteomes" id="UP000058305"/>
    </source>
</evidence>
<accession>A0A0Y0Q925</accession>
<dbReference type="EMBL" id="CP014145">
    <property type="protein sequence ID" value="AMB59981.1"/>
    <property type="molecule type" value="Genomic_DNA"/>
</dbReference>
<keyword evidence="1 4" id="KW-0378">Hydrolase</keyword>
<dbReference type="InterPro" id="IPR001910">
    <property type="entry name" value="Inosine/uridine_hydrolase_dom"/>
</dbReference>
<dbReference type="Pfam" id="PF01156">
    <property type="entry name" value="IU_nuc_hydro"/>
    <property type="match status" value="1"/>
</dbReference>
<keyword evidence="5" id="KW-1185">Reference proteome</keyword>
<evidence type="ECO:0000256" key="2">
    <source>
        <dbReference type="ARBA" id="ARBA00023295"/>
    </source>
</evidence>
<evidence type="ECO:0000259" key="3">
    <source>
        <dbReference type="Pfam" id="PF01156"/>
    </source>
</evidence>
<dbReference type="PANTHER" id="PTHR12304:SF4">
    <property type="entry name" value="URIDINE NUCLEOSIDASE"/>
    <property type="match status" value="1"/>
</dbReference>